<dbReference type="InterPro" id="IPR050979">
    <property type="entry name" value="LD-transpeptidase"/>
</dbReference>
<dbReference type="Proteomes" id="UP001216253">
    <property type="component" value="Unassembled WGS sequence"/>
</dbReference>
<evidence type="ECO:0000313" key="10">
    <source>
        <dbReference type="Proteomes" id="UP001216253"/>
    </source>
</evidence>
<keyword evidence="4 7" id="KW-0133">Cell shape</keyword>
<dbReference type="Pfam" id="PF03734">
    <property type="entry name" value="YkuD"/>
    <property type="match status" value="1"/>
</dbReference>
<dbReference type="SUPFAM" id="SSF141523">
    <property type="entry name" value="L,D-transpeptidase catalytic domain-like"/>
    <property type="match status" value="1"/>
</dbReference>
<dbReference type="RefSeq" id="WP_275226260.1">
    <property type="nucleotide sequence ID" value="NZ_JARESE010000001.1"/>
</dbReference>
<feature type="active site" description="Proton donor/acceptor" evidence="7">
    <location>
        <position position="166"/>
    </location>
</feature>
<evidence type="ECO:0000256" key="6">
    <source>
        <dbReference type="ARBA" id="ARBA00023316"/>
    </source>
</evidence>
<proteinExistence type="inferred from homology"/>
<evidence type="ECO:0000256" key="2">
    <source>
        <dbReference type="ARBA" id="ARBA00005992"/>
    </source>
</evidence>
<accession>A0ABT5WJF9</accession>
<evidence type="ECO:0000256" key="3">
    <source>
        <dbReference type="ARBA" id="ARBA00022679"/>
    </source>
</evidence>
<keyword evidence="3" id="KW-0808">Transferase</keyword>
<evidence type="ECO:0000313" key="9">
    <source>
        <dbReference type="EMBL" id="MDE8650176.1"/>
    </source>
</evidence>
<dbReference type="PANTHER" id="PTHR30582">
    <property type="entry name" value="L,D-TRANSPEPTIDASE"/>
    <property type="match status" value="1"/>
</dbReference>
<reference evidence="9 10" key="1">
    <citation type="submission" date="2023-03" db="EMBL/GenBank/DDBJ databases">
        <title>NovoSphingobium album sp. nov. isolated from polycyclic aromatic hydrocarbons- and heavy-metal polluted soil.</title>
        <authorList>
            <person name="Liu Z."/>
            <person name="Wang K."/>
        </authorList>
    </citation>
    <scope>NUCLEOTIDE SEQUENCE [LARGE SCALE GENOMIC DNA]</scope>
    <source>
        <strain evidence="9 10">H3SJ31-1</strain>
    </source>
</reference>
<dbReference type="PANTHER" id="PTHR30582:SF2">
    <property type="entry name" value="L,D-TRANSPEPTIDASE YCIB-RELATED"/>
    <property type="match status" value="1"/>
</dbReference>
<dbReference type="Gene3D" id="2.40.440.10">
    <property type="entry name" value="L,D-transpeptidase catalytic domain-like"/>
    <property type="match status" value="1"/>
</dbReference>
<dbReference type="InterPro" id="IPR038063">
    <property type="entry name" value="Transpep_catalytic_dom"/>
</dbReference>
<evidence type="ECO:0000256" key="5">
    <source>
        <dbReference type="ARBA" id="ARBA00022984"/>
    </source>
</evidence>
<dbReference type="EMBL" id="JARESE010000001">
    <property type="protein sequence ID" value="MDE8650176.1"/>
    <property type="molecule type" value="Genomic_DNA"/>
</dbReference>
<keyword evidence="5 7" id="KW-0573">Peptidoglycan synthesis</keyword>
<dbReference type="InterPro" id="IPR005490">
    <property type="entry name" value="LD_TPept_cat_dom"/>
</dbReference>
<feature type="domain" description="L,D-TPase catalytic" evidence="8">
    <location>
        <begin position="95"/>
        <end position="203"/>
    </location>
</feature>
<keyword evidence="10" id="KW-1185">Reference proteome</keyword>
<name>A0ABT5WJF9_9SPHN</name>
<dbReference type="PROSITE" id="PS52029">
    <property type="entry name" value="LD_TPASE"/>
    <property type="match status" value="1"/>
</dbReference>
<evidence type="ECO:0000259" key="8">
    <source>
        <dbReference type="PROSITE" id="PS52029"/>
    </source>
</evidence>
<feature type="active site" description="Nucleophile" evidence="7">
    <location>
        <position position="179"/>
    </location>
</feature>
<sequence>MNGRTLLAIAFVGLAAAAGGLLLARPPAKPEPASLAAAQVADAKAAAPAGVPAPQAAPAPKADEAFTIKRILPIEGAIKYGDWHWDDAGVPDGPIVITVDLDARVLSIFKGGYEIGAAAVLLGTQDKPTPTGVFPIMEKQRHHVSNLYDAEMPYMQRLTNDGITLHASQVEWGYASHGCIAMPEPFAAKVFAQTKVGDRVFITRGKMVGMGDSLVDS</sequence>
<evidence type="ECO:0000256" key="7">
    <source>
        <dbReference type="PROSITE-ProRule" id="PRU01373"/>
    </source>
</evidence>
<dbReference type="CDD" id="cd16913">
    <property type="entry name" value="YkuD_like"/>
    <property type="match status" value="1"/>
</dbReference>
<organism evidence="9 10">
    <name type="scientific">Novosphingobium album</name>
    <name type="common">ex Liu et al. 2023</name>
    <dbReference type="NCBI Taxonomy" id="3031130"/>
    <lineage>
        <taxon>Bacteria</taxon>
        <taxon>Pseudomonadati</taxon>
        <taxon>Pseudomonadota</taxon>
        <taxon>Alphaproteobacteria</taxon>
        <taxon>Sphingomonadales</taxon>
        <taxon>Sphingomonadaceae</taxon>
        <taxon>Novosphingobium</taxon>
    </lineage>
</organism>
<gene>
    <name evidence="9" type="ORF">PYV00_00410</name>
</gene>
<protein>
    <submittedName>
        <fullName evidence="9">L,D-transpeptidase family protein</fullName>
    </submittedName>
</protein>
<evidence type="ECO:0000256" key="4">
    <source>
        <dbReference type="ARBA" id="ARBA00022960"/>
    </source>
</evidence>
<keyword evidence="6 7" id="KW-0961">Cell wall biogenesis/degradation</keyword>
<comment type="pathway">
    <text evidence="1 7">Cell wall biogenesis; peptidoglycan biosynthesis.</text>
</comment>
<comment type="similarity">
    <text evidence="2">Belongs to the YkuD family.</text>
</comment>
<comment type="caution">
    <text evidence="9">The sequence shown here is derived from an EMBL/GenBank/DDBJ whole genome shotgun (WGS) entry which is preliminary data.</text>
</comment>
<evidence type="ECO:0000256" key="1">
    <source>
        <dbReference type="ARBA" id="ARBA00004752"/>
    </source>
</evidence>